<comment type="pathway">
    <text evidence="1 6">One-carbon metabolism; tetrahydrofolate interconversion.</text>
</comment>
<dbReference type="InterPro" id="IPR000559">
    <property type="entry name" value="Formate_THF_ligase"/>
</dbReference>
<dbReference type="PROSITE" id="PS00721">
    <property type="entry name" value="FTHFS_1"/>
    <property type="match status" value="1"/>
</dbReference>
<dbReference type="Pfam" id="PF01268">
    <property type="entry name" value="FTHFS"/>
    <property type="match status" value="1"/>
</dbReference>
<dbReference type="Proteomes" id="UP000761423">
    <property type="component" value="Unassembled WGS sequence"/>
</dbReference>
<dbReference type="EMBL" id="JAAJBV010000003">
    <property type="protein sequence ID" value="NHM04289.1"/>
    <property type="molecule type" value="Genomic_DNA"/>
</dbReference>
<keyword evidence="8" id="KW-1185">Reference proteome</keyword>
<comment type="catalytic activity">
    <reaction evidence="6">
        <text>(6S)-5,6,7,8-tetrahydrofolate + formate + ATP = (6R)-10-formyltetrahydrofolate + ADP + phosphate</text>
        <dbReference type="Rhea" id="RHEA:20221"/>
        <dbReference type="ChEBI" id="CHEBI:15740"/>
        <dbReference type="ChEBI" id="CHEBI:30616"/>
        <dbReference type="ChEBI" id="CHEBI:43474"/>
        <dbReference type="ChEBI" id="CHEBI:57453"/>
        <dbReference type="ChEBI" id="CHEBI:195366"/>
        <dbReference type="ChEBI" id="CHEBI:456216"/>
        <dbReference type="EC" id="6.3.4.3"/>
    </reaction>
</comment>
<evidence type="ECO:0000313" key="8">
    <source>
        <dbReference type="Proteomes" id="UP000761423"/>
    </source>
</evidence>
<evidence type="ECO:0000256" key="5">
    <source>
        <dbReference type="ARBA" id="ARBA00022840"/>
    </source>
</evidence>
<keyword evidence="3 6" id="KW-0436">Ligase</keyword>
<dbReference type="Gene3D" id="3.10.410.10">
    <property type="entry name" value="Formyltetrahydrofolate synthetase, domain 3"/>
    <property type="match status" value="1"/>
</dbReference>
<name>A0ABX0IEK3_9FLAO</name>
<comment type="caution">
    <text evidence="7">The sequence shown here is derived from an EMBL/GenBank/DDBJ whole genome shotgun (WGS) entry which is preliminary data.</text>
</comment>
<evidence type="ECO:0000256" key="3">
    <source>
        <dbReference type="ARBA" id="ARBA00022598"/>
    </source>
</evidence>
<keyword evidence="2 6" id="KW-0554">One-carbon metabolism</keyword>
<dbReference type="NCBIfam" id="NF010030">
    <property type="entry name" value="PRK13505.1"/>
    <property type="match status" value="1"/>
</dbReference>
<evidence type="ECO:0000256" key="6">
    <source>
        <dbReference type="HAMAP-Rule" id="MF_01543"/>
    </source>
</evidence>
<evidence type="ECO:0000313" key="7">
    <source>
        <dbReference type="EMBL" id="NHM04289.1"/>
    </source>
</evidence>
<dbReference type="EC" id="6.3.4.3" evidence="6"/>
<dbReference type="CDD" id="cd00477">
    <property type="entry name" value="FTHFS"/>
    <property type="match status" value="1"/>
</dbReference>
<dbReference type="InterPro" id="IPR020628">
    <property type="entry name" value="Formate_THF_ligase_CS"/>
</dbReference>
<dbReference type="RefSeq" id="WP_166236328.1">
    <property type="nucleotide sequence ID" value="NZ_JAAJBV010000003.1"/>
</dbReference>
<dbReference type="Gene3D" id="3.30.1510.10">
    <property type="entry name" value="Domain 2, N(10)-formyltetrahydrofolate synthetase"/>
    <property type="match status" value="1"/>
</dbReference>
<evidence type="ECO:0000256" key="4">
    <source>
        <dbReference type="ARBA" id="ARBA00022741"/>
    </source>
</evidence>
<protein>
    <recommendedName>
        <fullName evidence="6">Formate--tetrahydrofolate ligase</fullName>
        <ecNumber evidence="6">6.3.4.3</ecNumber>
    </recommendedName>
    <alternativeName>
        <fullName evidence="6">Formyltetrahydrofolate synthetase</fullName>
        <shortName evidence="6">FHS</shortName>
        <shortName evidence="6">FTHFS</shortName>
    </alternativeName>
</protein>
<evidence type="ECO:0000256" key="2">
    <source>
        <dbReference type="ARBA" id="ARBA00022563"/>
    </source>
</evidence>
<comment type="similarity">
    <text evidence="6">Belongs to the formate--tetrahydrofolate ligase family.</text>
</comment>
<evidence type="ECO:0000256" key="1">
    <source>
        <dbReference type="ARBA" id="ARBA00004777"/>
    </source>
</evidence>
<gene>
    <name evidence="6" type="primary">fhs</name>
    <name evidence="7" type="ORF">G4L40_06160</name>
</gene>
<accession>A0ABX0IEK3</accession>
<sequence length="557" mass="59838">MSTFPSDIEIAQNAMMSHIKDIAKKINISEDDLEFYGKYKAKLPLHLQQENPKGKLILVSAMSPTKYGEGKTTMSIGLTDGLNYIGKKAIAVLREPSLGPVFGLKGGAAGGGYVQVLPMEDINLHFTGDFSAIEKANNLLSAVIDNNLQNTKYSLNLDPKSIAWKRVMDMNDRSLRQIIIGVGAKANGTMREDGFNITPASEVMAILCLAKDLEDLKFRLGNIFVGKTLDGKAIFARDLNVVGAMATLLKDAIKPNLVQTIDGNPAILHGGPFASIAQGTNTAIATKMGLSLSDYVVTEAGFGADLGAEKFLHIKCEQSGLKPDAVVLVATIRAIKHHAGLAAEDFKTENVSAIEKGFCNLEKHIENMQQFGLNPVVCINAFPDDTQAEYDKLKELCATKGVTAIVSTAFAQGGKGSAEVAQKVVEEIEKGTANYQPLYQPSDSIEHKINVVAKTIYGANSVEFSPKSKAQLKMINDLGFGHFSICMAKTPASFSDNEKLIGRPSNFDITVREFEIASGAGFIVPLLGEVMRMPGLPAVPNAERIDIDNNGVITGLS</sequence>
<dbReference type="HAMAP" id="MF_01543">
    <property type="entry name" value="FTHFS"/>
    <property type="match status" value="1"/>
</dbReference>
<dbReference type="InterPro" id="IPR027417">
    <property type="entry name" value="P-loop_NTPase"/>
</dbReference>
<proteinExistence type="inferred from homology"/>
<reference evidence="7 8" key="1">
    <citation type="submission" date="2020-02" db="EMBL/GenBank/DDBJ databases">
        <authorList>
            <person name="Chen W.-M."/>
        </authorList>
    </citation>
    <scope>NUCLEOTIDE SEQUENCE [LARGE SCALE GENOMIC DNA]</scope>
    <source>
        <strain evidence="7 8">TWA-26</strain>
    </source>
</reference>
<dbReference type="PROSITE" id="PS00722">
    <property type="entry name" value="FTHFS_2"/>
    <property type="match status" value="1"/>
</dbReference>
<dbReference type="Gene3D" id="3.40.50.300">
    <property type="entry name" value="P-loop containing nucleotide triphosphate hydrolases"/>
    <property type="match status" value="1"/>
</dbReference>
<dbReference type="GO" id="GO:0004329">
    <property type="term" value="F:formate-tetrahydrofolate ligase activity"/>
    <property type="evidence" value="ECO:0007669"/>
    <property type="project" value="UniProtKB-EC"/>
</dbReference>
<feature type="binding site" evidence="6">
    <location>
        <begin position="65"/>
        <end position="72"/>
    </location>
    <ligand>
        <name>ATP</name>
        <dbReference type="ChEBI" id="CHEBI:30616"/>
    </ligand>
</feature>
<keyword evidence="4 6" id="KW-0547">Nucleotide-binding</keyword>
<keyword evidence="5 6" id="KW-0067">ATP-binding</keyword>
<organism evidence="7 8">
    <name type="scientific">Flavobacterium celericrescens</name>
    <dbReference type="NCBI Taxonomy" id="2709780"/>
    <lineage>
        <taxon>Bacteria</taxon>
        <taxon>Pseudomonadati</taxon>
        <taxon>Bacteroidota</taxon>
        <taxon>Flavobacteriia</taxon>
        <taxon>Flavobacteriales</taxon>
        <taxon>Flavobacteriaceae</taxon>
        <taxon>Flavobacterium</taxon>
    </lineage>
</organism>
<dbReference type="SUPFAM" id="SSF52540">
    <property type="entry name" value="P-loop containing nucleoside triphosphate hydrolases"/>
    <property type="match status" value="1"/>
</dbReference>